<dbReference type="PROSITE" id="PS50931">
    <property type="entry name" value="HTH_LYSR"/>
    <property type="match status" value="1"/>
</dbReference>
<dbReference type="Proteomes" id="UP000450676">
    <property type="component" value="Unassembled WGS sequence"/>
</dbReference>
<keyword evidence="4" id="KW-0804">Transcription</keyword>
<dbReference type="AlphaFoldDB" id="A0A7X4KKG3"/>
<dbReference type="RefSeq" id="WP_161070429.1">
    <property type="nucleotide sequence ID" value="NZ_CP086370.1"/>
</dbReference>
<name>A0A7X4KKG3_9BURK</name>
<dbReference type="Gene3D" id="3.40.190.290">
    <property type="match status" value="1"/>
</dbReference>
<dbReference type="InterPro" id="IPR005119">
    <property type="entry name" value="LysR_subst-bd"/>
</dbReference>
<protein>
    <submittedName>
        <fullName evidence="6">LysR family transcriptional regulator</fullName>
    </submittedName>
</protein>
<evidence type="ECO:0000256" key="1">
    <source>
        <dbReference type="ARBA" id="ARBA00009437"/>
    </source>
</evidence>
<dbReference type="InterPro" id="IPR000847">
    <property type="entry name" value="LysR_HTH_N"/>
</dbReference>
<evidence type="ECO:0000313" key="7">
    <source>
        <dbReference type="Proteomes" id="UP000450676"/>
    </source>
</evidence>
<dbReference type="GO" id="GO:0000976">
    <property type="term" value="F:transcription cis-regulatory region binding"/>
    <property type="evidence" value="ECO:0007669"/>
    <property type="project" value="TreeGrafter"/>
</dbReference>
<dbReference type="GO" id="GO:0003700">
    <property type="term" value="F:DNA-binding transcription factor activity"/>
    <property type="evidence" value="ECO:0007669"/>
    <property type="project" value="InterPro"/>
</dbReference>
<reference evidence="6 7" key="1">
    <citation type="submission" date="2019-12" db="EMBL/GenBank/DDBJ databases">
        <title>Novel species isolated from a subtropical stream in China.</title>
        <authorList>
            <person name="Lu H."/>
        </authorList>
    </citation>
    <scope>NUCLEOTIDE SEQUENCE [LARGE SCALE GENOMIC DNA]</scope>
    <source>
        <strain evidence="6 7">FT127W</strain>
    </source>
</reference>
<dbReference type="EMBL" id="WWCU01000001">
    <property type="protein sequence ID" value="MYN06057.1"/>
    <property type="molecule type" value="Genomic_DNA"/>
</dbReference>
<evidence type="ECO:0000313" key="6">
    <source>
        <dbReference type="EMBL" id="MYN06057.1"/>
    </source>
</evidence>
<gene>
    <name evidence="6" type="ORF">GTP77_01750</name>
</gene>
<dbReference type="Gene3D" id="1.10.10.10">
    <property type="entry name" value="Winged helix-like DNA-binding domain superfamily/Winged helix DNA-binding domain"/>
    <property type="match status" value="1"/>
</dbReference>
<sequence length="312" mass="33063">MLDAMSLDQLRTFIAAADEGSFSAAGRKLRRAQSVVSTTLAKLELQVGFALFDRSGRYPRLTEQGSALLEQARSAVLGMDAFKAKARTLAEGLEPELAVAVDVMYPIATLTAAVQAFHRQFPGTPLRLFVEALGAVVQPLLSGQCRIAVIGSLPEVPPGCASQYLLSVPAVTVAAPEHPLAAIDGMVLRSSAAEHVQLVLTDRSPLTEGRNFGVLAAQAWRLADMGAKHAFLKAGLGWGHMPLHMVQDDLDAGRLVRLDLEGITGLGAGFSMHAIHLRDHPPGPAGRWFVERLKHGAAGQGQRGGSAGMWGS</sequence>
<proteinExistence type="inferred from homology"/>
<accession>A0A7X4KKG3</accession>
<dbReference type="SUPFAM" id="SSF53850">
    <property type="entry name" value="Periplasmic binding protein-like II"/>
    <property type="match status" value="1"/>
</dbReference>
<dbReference type="InterPro" id="IPR036388">
    <property type="entry name" value="WH-like_DNA-bd_sf"/>
</dbReference>
<evidence type="ECO:0000256" key="3">
    <source>
        <dbReference type="ARBA" id="ARBA00023125"/>
    </source>
</evidence>
<keyword evidence="2" id="KW-0805">Transcription regulation</keyword>
<comment type="similarity">
    <text evidence="1">Belongs to the LysR transcriptional regulatory family.</text>
</comment>
<dbReference type="PANTHER" id="PTHR30126:SF91">
    <property type="entry name" value="LYSR FAMILY TRANSCRIPTIONAL REGULATOR"/>
    <property type="match status" value="1"/>
</dbReference>
<dbReference type="FunFam" id="1.10.10.10:FF:000001">
    <property type="entry name" value="LysR family transcriptional regulator"/>
    <property type="match status" value="1"/>
</dbReference>
<dbReference type="Pfam" id="PF00126">
    <property type="entry name" value="HTH_1"/>
    <property type="match status" value="1"/>
</dbReference>
<feature type="domain" description="HTH lysR-type" evidence="5">
    <location>
        <begin position="5"/>
        <end position="62"/>
    </location>
</feature>
<comment type="caution">
    <text evidence="6">The sequence shown here is derived from an EMBL/GenBank/DDBJ whole genome shotgun (WGS) entry which is preliminary data.</text>
</comment>
<keyword evidence="7" id="KW-1185">Reference proteome</keyword>
<dbReference type="PANTHER" id="PTHR30126">
    <property type="entry name" value="HTH-TYPE TRANSCRIPTIONAL REGULATOR"/>
    <property type="match status" value="1"/>
</dbReference>
<dbReference type="Pfam" id="PF03466">
    <property type="entry name" value="LysR_substrate"/>
    <property type="match status" value="1"/>
</dbReference>
<evidence type="ECO:0000256" key="2">
    <source>
        <dbReference type="ARBA" id="ARBA00023015"/>
    </source>
</evidence>
<dbReference type="SUPFAM" id="SSF46785">
    <property type="entry name" value="Winged helix' DNA-binding domain"/>
    <property type="match status" value="1"/>
</dbReference>
<keyword evidence="3" id="KW-0238">DNA-binding</keyword>
<evidence type="ECO:0000256" key="4">
    <source>
        <dbReference type="ARBA" id="ARBA00023163"/>
    </source>
</evidence>
<dbReference type="InterPro" id="IPR036390">
    <property type="entry name" value="WH_DNA-bd_sf"/>
</dbReference>
<organism evidence="6 7">
    <name type="scientific">Pseudoduganella aquatica</name>
    <dbReference type="NCBI Taxonomy" id="2660641"/>
    <lineage>
        <taxon>Bacteria</taxon>
        <taxon>Pseudomonadati</taxon>
        <taxon>Pseudomonadota</taxon>
        <taxon>Betaproteobacteria</taxon>
        <taxon>Burkholderiales</taxon>
        <taxon>Oxalobacteraceae</taxon>
        <taxon>Telluria group</taxon>
        <taxon>Pseudoduganella</taxon>
    </lineage>
</organism>
<evidence type="ECO:0000259" key="5">
    <source>
        <dbReference type="PROSITE" id="PS50931"/>
    </source>
</evidence>